<comment type="caution">
    <text evidence="1">The sequence shown here is derived from an EMBL/GenBank/DDBJ whole genome shotgun (WGS) entry which is preliminary data.</text>
</comment>
<evidence type="ECO:0000313" key="1">
    <source>
        <dbReference type="EMBL" id="MDR6412607.1"/>
    </source>
</evidence>
<keyword evidence="2" id="KW-1185">Reference proteome</keyword>
<evidence type="ECO:0008006" key="3">
    <source>
        <dbReference type="Google" id="ProtNLM"/>
    </source>
</evidence>
<reference evidence="1 2" key="1">
    <citation type="submission" date="2023-07" db="EMBL/GenBank/DDBJ databases">
        <title>Sorghum-associated microbial communities from plants grown in Nebraska, USA.</title>
        <authorList>
            <person name="Schachtman D."/>
        </authorList>
    </citation>
    <scope>NUCLEOTIDE SEQUENCE [LARGE SCALE GENOMIC DNA]</scope>
    <source>
        <strain evidence="1 2">DS1316</strain>
    </source>
</reference>
<gene>
    <name evidence="1" type="ORF">J2804_006043</name>
</gene>
<accession>A0ABU1M0Z3</accession>
<evidence type="ECO:0000313" key="2">
    <source>
        <dbReference type="Proteomes" id="UP001264340"/>
    </source>
</evidence>
<proteinExistence type="predicted"/>
<protein>
    <recommendedName>
        <fullName evidence="3">MalT-like TPR region domain-containing protein</fullName>
    </recommendedName>
</protein>
<sequence length="408" mass="44826">MLAHDDWLGFAKDASARLMIWQTDEADAHLVKLYFQTQEEMSSAVIGLRSDFVDGVHYPRALTAELTGFYDSRREASIAKGMRADWQAPPDAGTDPTLHFLMVVNSLMRHHPDIFPAMVLVLTPAQVSDHAAMERWLDILLSLSAASPQFTERLRFVMPRIGDGPPSAALGQRHPDAVRTVRGQYAMSGVPRELLAASGERGPAGEFRRLFVQLGETISRDDVEGMEELRARALQIAGREGWFDQCVVVHLVAAAGWLKRRDYGRALAGYREASEDGRRAVGAGHDAGHKLVANGLFGEASVHLMRKDFAMAACCYEQAAASATAAKDAILTVEAWRLSAVCWEKAGGRELALEAGFNALDAGLMIDASLRVNSNLRLVVEWMVKQIGGFDRRRSELSDKVNALLGER</sequence>
<organism evidence="1 2">
    <name type="scientific">Paraburkholderia terricola</name>
    <dbReference type="NCBI Taxonomy" id="169427"/>
    <lineage>
        <taxon>Bacteria</taxon>
        <taxon>Pseudomonadati</taxon>
        <taxon>Pseudomonadota</taxon>
        <taxon>Betaproteobacteria</taxon>
        <taxon>Burkholderiales</taxon>
        <taxon>Burkholderiaceae</taxon>
        <taxon>Paraburkholderia</taxon>
    </lineage>
</organism>
<dbReference type="Proteomes" id="UP001264340">
    <property type="component" value="Unassembled WGS sequence"/>
</dbReference>
<name>A0ABU1M0Z3_9BURK</name>
<dbReference type="EMBL" id="JAVDRP010000021">
    <property type="protein sequence ID" value="MDR6412607.1"/>
    <property type="molecule type" value="Genomic_DNA"/>
</dbReference>